<feature type="compositionally biased region" description="Basic and acidic residues" evidence="1">
    <location>
        <begin position="163"/>
        <end position="179"/>
    </location>
</feature>
<name>A0A7J7ZWW6_MYOMY</name>
<protein>
    <submittedName>
        <fullName evidence="2">Uncharacterized protein</fullName>
    </submittedName>
</protein>
<sequence length="179" mass="19359">MYEAHCAAHSEWTARTLCGLQLSDAVLWSQWQRVSPGRRKAGPRPQAECQSRVRAARWVYLCQEDVVHAHEGSLVGWGPRMTTAQNRAAATLHGWAGGLRPGGHVLAGNTPWLLAVRQGLPGAVSGLGLLLGAVGNLGEMLGLGTQQVLRKRWAPSGLGVSAHRPDLPPPRLRDRLPRL</sequence>
<feature type="region of interest" description="Disordered" evidence="1">
    <location>
        <begin position="159"/>
        <end position="179"/>
    </location>
</feature>
<keyword evidence="3" id="KW-1185">Reference proteome</keyword>
<evidence type="ECO:0000313" key="2">
    <source>
        <dbReference type="EMBL" id="KAF6378664.1"/>
    </source>
</evidence>
<comment type="caution">
    <text evidence="2">The sequence shown here is derived from an EMBL/GenBank/DDBJ whole genome shotgun (WGS) entry which is preliminary data.</text>
</comment>
<accession>A0A7J7ZWW6</accession>
<dbReference type="Proteomes" id="UP000527355">
    <property type="component" value="Unassembled WGS sequence"/>
</dbReference>
<dbReference type="AlphaFoldDB" id="A0A7J7ZWW6"/>
<proteinExistence type="predicted"/>
<gene>
    <name evidence="2" type="ORF">mMyoMyo1_009595</name>
</gene>
<reference evidence="2 3" key="1">
    <citation type="journal article" date="2020" name="Nature">
        <title>Six reference-quality genomes reveal evolution of bat adaptations.</title>
        <authorList>
            <person name="Jebb D."/>
            <person name="Huang Z."/>
            <person name="Pippel M."/>
            <person name="Hughes G.M."/>
            <person name="Lavrichenko K."/>
            <person name="Devanna P."/>
            <person name="Winkler S."/>
            <person name="Jermiin L.S."/>
            <person name="Skirmuntt E.C."/>
            <person name="Katzourakis A."/>
            <person name="Burkitt-Gray L."/>
            <person name="Ray D.A."/>
            <person name="Sullivan K.A.M."/>
            <person name="Roscito J.G."/>
            <person name="Kirilenko B.M."/>
            <person name="Davalos L.M."/>
            <person name="Corthals A.P."/>
            <person name="Power M.L."/>
            <person name="Jones G."/>
            <person name="Ransome R.D."/>
            <person name="Dechmann D.K.N."/>
            <person name="Locatelli A.G."/>
            <person name="Puechmaille S.J."/>
            <person name="Fedrigo O."/>
            <person name="Jarvis E.D."/>
            <person name="Hiller M."/>
            <person name="Vernes S.C."/>
            <person name="Myers E.W."/>
            <person name="Teeling E.C."/>
        </authorList>
    </citation>
    <scope>NUCLEOTIDE SEQUENCE [LARGE SCALE GENOMIC DNA]</scope>
    <source>
        <strain evidence="2">MMyoMyo1</strain>
        <tissue evidence="2">Flight muscle</tissue>
    </source>
</reference>
<evidence type="ECO:0000313" key="3">
    <source>
        <dbReference type="Proteomes" id="UP000527355"/>
    </source>
</evidence>
<organism evidence="2 3">
    <name type="scientific">Myotis myotis</name>
    <name type="common">Greater mouse-eared bat</name>
    <name type="synonym">Vespertilio myotis</name>
    <dbReference type="NCBI Taxonomy" id="51298"/>
    <lineage>
        <taxon>Eukaryota</taxon>
        <taxon>Metazoa</taxon>
        <taxon>Chordata</taxon>
        <taxon>Craniata</taxon>
        <taxon>Vertebrata</taxon>
        <taxon>Euteleostomi</taxon>
        <taxon>Mammalia</taxon>
        <taxon>Eutheria</taxon>
        <taxon>Laurasiatheria</taxon>
        <taxon>Chiroptera</taxon>
        <taxon>Yangochiroptera</taxon>
        <taxon>Vespertilionidae</taxon>
        <taxon>Myotis</taxon>
    </lineage>
</organism>
<dbReference type="EMBL" id="JABWUV010000002">
    <property type="protein sequence ID" value="KAF6378664.1"/>
    <property type="molecule type" value="Genomic_DNA"/>
</dbReference>
<evidence type="ECO:0000256" key="1">
    <source>
        <dbReference type="SAM" id="MobiDB-lite"/>
    </source>
</evidence>